<accession>A0A227KR47</accession>
<evidence type="ECO:0000313" key="1">
    <source>
        <dbReference type="EMBL" id="OXE49843.1"/>
    </source>
</evidence>
<dbReference type="EMBL" id="NHMP01000003">
    <property type="protein sequence ID" value="OXE49843.1"/>
    <property type="molecule type" value="Genomic_DNA"/>
</dbReference>
<evidence type="ECO:0000313" key="2">
    <source>
        <dbReference type="Proteomes" id="UP000214610"/>
    </source>
</evidence>
<reference evidence="2" key="1">
    <citation type="submission" date="2017-05" db="EMBL/GenBank/DDBJ databases">
        <title>Improved OligoMM genomes.</title>
        <authorList>
            <person name="Garzetti D."/>
        </authorList>
    </citation>
    <scope>NUCLEOTIDE SEQUENCE [LARGE SCALE GENOMIC DNA]</scope>
    <source>
        <strain evidence="2">YL45</strain>
    </source>
</reference>
<protein>
    <submittedName>
        <fullName evidence="1">Uncharacterized protein</fullName>
    </submittedName>
</protein>
<dbReference type="Proteomes" id="UP000214610">
    <property type="component" value="Unassembled WGS sequence"/>
</dbReference>
<dbReference type="AlphaFoldDB" id="A0A227KR47"/>
<gene>
    <name evidence="1" type="ORF">ADH67_06880</name>
</gene>
<organism evidence="1 2">
    <name type="scientific">Turicimonas muris</name>
    <dbReference type="NCBI Taxonomy" id="1796652"/>
    <lineage>
        <taxon>Bacteria</taxon>
        <taxon>Pseudomonadati</taxon>
        <taxon>Pseudomonadota</taxon>
        <taxon>Betaproteobacteria</taxon>
        <taxon>Burkholderiales</taxon>
        <taxon>Sutterellaceae</taxon>
        <taxon>Turicimonas</taxon>
    </lineage>
</organism>
<name>A0A227KR47_9BURK</name>
<sequence>MNHTIATISSSGMTAGVAVPCFVGSTGVAFPMNPVCSENGLGLLLGLLRLTLRKRRLFL</sequence>
<comment type="caution">
    <text evidence="1">The sequence shown here is derived from an EMBL/GenBank/DDBJ whole genome shotgun (WGS) entry which is preliminary data.</text>
</comment>
<dbReference type="RefSeq" id="WP_089275729.1">
    <property type="nucleotide sequence ID" value="NZ_CAPJUJ010000008.1"/>
</dbReference>
<proteinExistence type="predicted"/>
<keyword evidence="2" id="KW-1185">Reference proteome</keyword>